<dbReference type="Proteomes" id="UP000013964">
    <property type="component" value="Chromosome"/>
</dbReference>
<keyword evidence="2" id="KW-1185">Reference proteome</keyword>
<sequence length="63" mass="7406">MAREIFIKISTEIVKKINEENIKLNTWEETHKYIENLNSKTGNNWGTKMIGSIMQIVLELIKK</sequence>
<dbReference type="AlphaFoldDB" id="R4U2D1"/>
<reference evidence="1 2" key="1">
    <citation type="journal article" date="2013" name="Genome Biol. Evol.">
        <title>Complete genomes of two dipteran-associated spiroplasmas provided insights into the origin, dynamics, and impacts of viral invasion in spiroplasma.</title>
        <authorList>
            <person name="Ku C."/>
            <person name="Lo W.S."/>
            <person name="Chen L.L."/>
            <person name="Kuo C.H."/>
        </authorList>
    </citation>
    <scope>NUCLEOTIDE SEQUENCE [LARGE SCALE GENOMIC DNA]</scope>
    <source>
        <strain evidence="1 2">DF-1</strain>
    </source>
</reference>
<gene>
    <name evidence="1" type="ORF">SCHRY_v1c09450</name>
</gene>
<dbReference type="RefSeq" id="WP_016339336.1">
    <property type="nucleotide sequence ID" value="NC_021280.1"/>
</dbReference>
<accession>R4U2D1</accession>
<proteinExistence type="predicted"/>
<evidence type="ECO:0000313" key="1">
    <source>
        <dbReference type="EMBL" id="AGM25517.1"/>
    </source>
</evidence>
<evidence type="ECO:0000313" key="2">
    <source>
        <dbReference type="Proteomes" id="UP000013964"/>
    </source>
</evidence>
<name>R4U2D1_9MOLU</name>
<organism evidence="1 2">
    <name type="scientific">Spiroplasma chrysopicola DF-1</name>
    <dbReference type="NCBI Taxonomy" id="1276227"/>
    <lineage>
        <taxon>Bacteria</taxon>
        <taxon>Bacillati</taxon>
        <taxon>Mycoplasmatota</taxon>
        <taxon>Mollicutes</taxon>
        <taxon>Entomoplasmatales</taxon>
        <taxon>Spiroplasmataceae</taxon>
        <taxon>Spiroplasma</taxon>
    </lineage>
</organism>
<dbReference type="PATRIC" id="fig|1276227.3.peg.948"/>
<dbReference type="EMBL" id="CP005077">
    <property type="protein sequence ID" value="AGM25517.1"/>
    <property type="molecule type" value="Genomic_DNA"/>
</dbReference>
<dbReference type="HOGENOM" id="CLU_2883634_0_0_14"/>
<dbReference type="KEGG" id="scr:SCHRY_v1c09450"/>
<protein>
    <submittedName>
        <fullName evidence="1">Uncharacterized protein</fullName>
    </submittedName>
</protein>